<dbReference type="GO" id="GO:0008298">
    <property type="term" value="P:intracellular mRNA localization"/>
    <property type="evidence" value="ECO:0007669"/>
    <property type="project" value="TreeGrafter"/>
</dbReference>
<evidence type="ECO:0000313" key="3">
    <source>
        <dbReference type="EMBL" id="CDI82608.1"/>
    </source>
</evidence>
<dbReference type="AlphaFoldDB" id="U6GTK6"/>
<feature type="coiled-coil region" evidence="1">
    <location>
        <begin position="181"/>
        <end position="208"/>
    </location>
</feature>
<dbReference type="GeneID" id="25271008"/>
<dbReference type="InterPro" id="IPR039604">
    <property type="entry name" value="Bfr1"/>
</dbReference>
<feature type="compositionally biased region" description="Basic and acidic residues" evidence="2">
    <location>
        <begin position="481"/>
        <end position="490"/>
    </location>
</feature>
<feature type="coiled-coil region" evidence="1">
    <location>
        <begin position="26"/>
        <end position="95"/>
    </location>
</feature>
<feature type="coiled-coil region" evidence="1">
    <location>
        <begin position="237"/>
        <end position="292"/>
    </location>
</feature>
<feature type="region of interest" description="Disordered" evidence="2">
    <location>
        <begin position="1"/>
        <end position="22"/>
    </location>
</feature>
<dbReference type="GO" id="GO:0042175">
    <property type="term" value="C:nuclear outer membrane-endoplasmic reticulum membrane network"/>
    <property type="evidence" value="ECO:0007669"/>
    <property type="project" value="TreeGrafter"/>
</dbReference>
<dbReference type="OrthoDB" id="10261749at2759"/>
<dbReference type="VEuPathDB" id="ToxoDB:EAH_00029380"/>
<dbReference type="OMA" id="AYFEQCG"/>
<dbReference type="PANTHER" id="PTHR31027:SF2">
    <property type="entry name" value="LEBERCILIN DOMAIN-CONTAINING PROTEIN"/>
    <property type="match status" value="1"/>
</dbReference>
<keyword evidence="1" id="KW-0175">Coiled coil</keyword>
<dbReference type="GO" id="GO:0003729">
    <property type="term" value="F:mRNA binding"/>
    <property type="evidence" value="ECO:0007669"/>
    <property type="project" value="TreeGrafter"/>
</dbReference>
<dbReference type="RefSeq" id="XP_013248050.1">
    <property type="nucleotide sequence ID" value="XM_013392596.1"/>
</dbReference>
<dbReference type="GO" id="GO:1990904">
    <property type="term" value="C:ribonucleoprotein complex"/>
    <property type="evidence" value="ECO:0007669"/>
    <property type="project" value="TreeGrafter"/>
</dbReference>
<evidence type="ECO:0000256" key="2">
    <source>
        <dbReference type="SAM" id="MobiDB-lite"/>
    </source>
</evidence>
<dbReference type="GO" id="GO:0005783">
    <property type="term" value="C:endoplasmic reticulum"/>
    <property type="evidence" value="ECO:0007669"/>
    <property type="project" value="TreeGrafter"/>
</dbReference>
<reference evidence="3" key="2">
    <citation type="submission" date="2013-10" db="EMBL/GenBank/DDBJ databases">
        <authorList>
            <person name="Aslett M."/>
        </authorList>
    </citation>
    <scope>NUCLEOTIDE SEQUENCE [LARGE SCALE GENOMIC DNA]</scope>
    <source>
        <strain evidence="3">Houghton</strain>
    </source>
</reference>
<evidence type="ECO:0000313" key="4">
    <source>
        <dbReference type="Proteomes" id="UP000018050"/>
    </source>
</evidence>
<dbReference type="EMBL" id="HG672583">
    <property type="protein sequence ID" value="CDI82608.1"/>
    <property type="molecule type" value="Genomic_DNA"/>
</dbReference>
<feature type="region of interest" description="Disordered" evidence="2">
    <location>
        <begin position="481"/>
        <end position="504"/>
    </location>
</feature>
<organism evidence="3 4">
    <name type="scientific">Eimeria acervulina</name>
    <name type="common">Coccidian parasite</name>
    <dbReference type="NCBI Taxonomy" id="5801"/>
    <lineage>
        <taxon>Eukaryota</taxon>
        <taxon>Sar</taxon>
        <taxon>Alveolata</taxon>
        <taxon>Apicomplexa</taxon>
        <taxon>Conoidasida</taxon>
        <taxon>Coccidia</taxon>
        <taxon>Eucoccidiorida</taxon>
        <taxon>Eimeriorina</taxon>
        <taxon>Eimeriidae</taxon>
        <taxon>Eimeria</taxon>
    </lineage>
</organism>
<reference evidence="3" key="1">
    <citation type="submission" date="2013-10" db="EMBL/GenBank/DDBJ databases">
        <title>Genomic analysis of the causative agents of coccidiosis in chickens.</title>
        <authorList>
            <person name="Reid A.J."/>
            <person name="Blake D."/>
            <person name="Billington K."/>
            <person name="Browne H."/>
            <person name="Dunn M."/>
            <person name="Hung S."/>
            <person name="Kawahara F."/>
            <person name="Miranda-Saavedra D."/>
            <person name="Mourier T."/>
            <person name="Nagra H."/>
            <person name="Otto T.D."/>
            <person name="Rawlings N."/>
            <person name="Sanchez A."/>
            <person name="Sanders M."/>
            <person name="Subramaniam C."/>
            <person name="Tay Y."/>
            <person name="Dear P."/>
            <person name="Doerig C."/>
            <person name="Gruber A."/>
            <person name="Parkinson J."/>
            <person name="Shirley M."/>
            <person name="Wan K.L."/>
            <person name="Berriman M."/>
            <person name="Tomley F."/>
            <person name="Pain A."/>
        </authorList>
    </citation>
    <scope>NUCLEOTIDE SEQUENCE [LARGE SCALE GENOMIC DNA]</scope>
    <source>
        <strain evidence="3">Houghton</strain>
    </source>
</reference>
<gene>
    <name evidence="3" type="ORF">EAH_00029380</name>
</gene>
<accession>U6GTK6</accession>
<name>U6GTK6_EIMAC</name>
<protein>
    <submittedName>
        <fullName evidence="3">Uncharacterized protein</fullName>
    </submittedName>
</protein>
<evidence type="ECO:0000256" key="1">
    <source>
        <dbReference type="SAM" id="Coils"/>
    </source>
</evidence>
<keyword evidence="4" id="KW-1185">Reference proteome</keyword>
<dbReference type="Proteomes" id="UP000018050">
    <property type="component" value="Unassembled WGS sequence"/>
</dbReference>
<dbReference type="PANTHER" id="PTHR31027">
    <property type="entry name" value="NUCLEAR SEGREGATION PROTEIN BFR1"/>
    <property type="match status" value="1"/>
</dbReference>
<sequence>MAGKVDKTKKLEPVPKPDEKLYRDRIQAETAAIDELRAKISELQQKISAVIGGREEYNMEKQNRQARLDALQKEIDQLEEKRKVLFEKIQLKQKEGADLKQSATDLRRKIGFSSLEDIDQKVAALEHSMMTSTLSLKEEKQLLEEIKRLKNSKPLLSKYQALEESASSLEDSSVVPLRAMLDEVRTKLLELRTQKREESQKYKELLEKRQRATAPGREMIEERDRLSAQLNTRYAARREIQAELTREMQKHQAYMQELRRERGVKMREERERRNLENERYQLSRDLERVESELPYEAECLLLTQTIQYLRKIIEEPAANGVEKEQTEEVVDESLAGALLPKSQRKEVFFYAPKQKGKHGKDHEKKKEKPKTLKYDVGTLAYFEQCGVSAFGVKHRLLASQLSISAANANIFCLEMSLTCDQLTAPVFLDDVPACLGKLEAKLDHYKGLQRESTQKVDERKAEIMAKIEVVNEKIASLVKKEKLQDDRDGETADGSPTAEEGDDE</sequence>
<proteinExistence type="predicted"/>